<accession>A0A3P1X083</accession>
<proteinExistence type="predicted"/>
<reference evidence="1 2" key="1">
    <citation type="submission" date="2018-11" db="EMBL/GenBank/DDBJ databases">
        <title>Genomes From Bacteria Associated with the Canine Oral Cavity: a Test Case for Automated Genome-Based Taxonomic Assignment.</title>
        <authorList>
            <person name="Coil D.A."/>
            <person name="Jospin G."/>
            <person name="Darling A.E."/>
            <person name="Wallis C."/>
            <person name="Davis I.J."/>
            <person name="Harris S."/>
            <person name="Eisen J.A."/>
            <person name="Holcombe L.J."/>
            <person name="O'Flynn C."/>
        </authorList>
    </citation>
    <scope>NUCLEOTIDE SEQUENCE [LARGE SCALE GENOMIC DNA]</scope>
    <source>
        <strain evidence="1 2">OH2822_COT-296</strain>
    </source>
</reference>
<gene>
    <name evidence="1" type="ORF">EII35_00390</name>
</gene>
<sequence length="229" mass="25731">MTTLLDDRYAPLTYSIGFLQATAKQVAKGMTAFFRRVHFGGKATQLQGSLTDNLLHLQPLTTTVRPRTLLTGTKLEGWTALFDGHATGQGIGQLTAYMARTMKTRGYLIADIPPASNGSPLGARQFHVLGPESELGQVRCIDLVENYPGKWEFHLHGPTQPYEDLDTYTRRRKVDRFTEQTLITYTEAVGLHPWDENFYTAPYYLITNGEQPHHTYSLTEARTKLGLPN</sequence>
<dbReference type="Proteomes" id="UP000280935">
    <property type="component" value="Unassembled WGS sequence"/>
</dbReference>
<organism evidence="1 2">
    <name type="scientific">Arachnia propionica</name>
    <dbReference type="NCBI Taxonomy" id="1750"/>
    <lineage>
        <taxon>Bacteria</taxon>
        <taxon>Bacillati</taxon>
        <taxon>Actinomycetota</taxon>
        <taxon>Actinomycetes</taxon>
        <taxon>Propionibacteriales</taxon>
        <taxon>Propionibacteriaceae</taxon>
        <taxon>Arachnia</taxon>
    </lineage>
</organism>
<evidence type="ECO:0000313" key="2">
    <source>
        <dbReference type="Proteomes" id="UP000280935"/>
    </source>
</evidence>
<evidence type="ECO:0000313" key="1">
    <source>
        <dbReference type="EMBL" id="RRD51377.1"/>
    </source>
</evidence>
<dbReference type="AlphaFoldDB" id="A0A3P1X083"/>
<comment type="caution">
    <text evidence="1">The sequence shown here is derived from an EMBL/GenBank/DDBJ whole genome shotgun (WGS) entry which is preliminary data.</text>
</comment>
<dbReference type="OrthoDB" id="8610356at2"/>
<dbReference type="EMBL" id="RQYT01000001">
    <property type="protein sequence ID" value="RRD51377.1"/>
    <property type="molecule type" value="Genomic_DNA"/>
</dbReference>
<dbReference type="RefSeq" id="WP_125226479.1">
    <property type="nucleotide sequence ID" value="NZ_RQYT01000001.1"/>
</dbReference>
<name>A0A3P1X083_9ACTN</name>
<protein>
    <submittedName>
        <fullName evidence="1">Uncharacterized protein</fullName>
    </submittedName>
</protein>